<dbReference type="InterPro" id="IPR027414">
    <property type="entry name" value="GH95_N_dom"/>
</dbReference>
<keyword evidence="5" id="KW-1185">Reference proteome</keyword>
<dbReference type="Pfam" id="PF21307">
    <property type="entry name" value="Glyco_hydro_95_C"/>
    <property type="match status" value="1"/>
</dbReference>
<dbReference type="Proteomes" id="UP000502136">
    <property type="component" value="Chromosome"/>
</dbReference>
<reference evidence="4 5" key="1">
    <citation type="submission" date="2020-04" db="EMBL/GenBank/DDBJ databases">
        <title>Novel Paenibacillus strain UniB2 isolated from commercial digestive syrup.</title>
        <authorList>
            <person name="Thorat V."/>
            <person name="Kirdat K."/>
            <person name="Tiwarekar B."/>
            <person name="Yadav A."/>
        </authorList>
    </citation>
    <scope>NUCLEOTIDE SEQUENCE [LARGE SCALE GENOMIC DNA]</scope>
    <source>
        <strain evidence="4 5">UniB2</strain>
    </source>
</reference>
<dbReference type="AlphaFoldDB" id="A0A6H2H3E8"/>
<dbReference type="EMBL" id="CP051428">
    <property type="protein sequence ID" value="QJC54224.1"/>
    <property type="molecule type" value="Genomic_DNA"/>
</dbReference>
<name>A0A6H2H3E8_9BACL</name>
<organism evidence="4 5">
    <name type="scientific">Paenibacillus albicereus</name>
    <dbReference type="NCBI Taxonomy" id="2726185"/>
    <lineage>
        <taxon>Bacteria</taxon>
        <taxon>Bacillati</taxon>
        <taxon>Bacillota</taxon>
        <taxon>Bacilli</taxon>
        <taxon>Bacillales</taxon>
        <taxon>Paenibacillaceae</taxon>
        <taxon>Paenibacillus</taxon>
    </lineage>
</organism>
<evidence type="ECO:0000313" key="4">
    <source>
        <dbReference type="EMBL" id="QJC54224.1"/>
    </source>
</evidence>
<proteinExistence type="predicted"/>
<dbReference type="Pfam" id="PF22124">
    <property type="entry name" value="Glyco_hydro_95_cat"/>
    <property type="match status" value="1"/>
</dbReference>
<dbReference type="KEGG" id="palr:HGI30_05655"/>
<dbReference type="PANTHER" id="PTHR31084:SF0">
    <property type="entry name" value="ALPHA-L-FUCOSIDASE 2"/>
    <property type="match status" value="1"/>
</dbReference>
<feature type="domain" description="Glycosyl hydrolase family 95 catalytic" evidence="3">
    <location>
        <begin position="263"/>
        <end position="680"/>
    </location>
</feature>
<evidence type="ECO:0000259" key="1">
    <source>
        <dbReference type="Pfam" id="PF14498"/>
    </source>
</evidence>
<dbReference type="PIRSF" id="PIRSF007663">
    <property type="entry name" value="UCP007663"/>
    <property type="match status" value="1"/>
</dbReference>
<dbReference type="InterPro" id="IPR008928">
    <property type="entry name" value="6-hairpin_glycosidase_sf"/>
</dbReference>
<dbReference type="InterPro" id="IPR016518">
    <property type="entry name" value="Alpha-L-fucosidase"/>
</dbReference>
<protein>
    <submittedName>
        <fullName evidence="4">Glycoside hydrolase family 95 protein</fullName>
    </submittedName>
</protein>
<dbReference type="SUPFAM" id="SSF48208">
    <property type="entry name" value="Six-hairpin glycosidases"/>
    <property type="match status" value="1"/>
</dbReference>
<sequence length="772" mass="83779">MRRLDPSSRDSLWYRSPAEAWTEALPIGSGKLGAMVFGRLGQERIQLNEDSLWYGGPGMNVSPDAARELPRIRELLLAGEPEQAEELAMDAMMLQSGHIAPYQTLGELLLRLPGETAEADGYIRELRLEDGRAETRWTSGGALHVRTVFASEPHGVIAVRLESGVPGGLTLRAGMTRRPFEGRLQQLEDGVAMTGQCGPDGVSYAAVLRASAEGGSCRVLGDVIAVDGADAATLYVAAATTFRCGDPLQASLDAARAALADGYAEVLRRHRQAHGALYGRVGLQLGPEPDSSSAASPGAAAAELERLPTDERLRRLREGGEDLGLERLFFLYGRYLLLSSSRPGSLPANLQGVWNESFTPPWEADYHLNINLQMNYWPAESCHLAETHEPLFDLLDRLRENGARTAREMYGAEGFVAHHATNLWADTGIVGVWVPGVIWPMGGAWLALHAWEHYRYGLDEAFLRERAYPVLRDAARFFLDALIEDGRGRLVTGPSVSPENTYELPSGNRGSLCVGPSMDSQILHQLLGACIEAAERLGVDAGLAARFAEIRSRLPQPEIGRAGQLLEWSEEYGEPEPGHRHISHLYALHPGEQITPEETPELAAAARTTLEGRLRHGGGHTGWSRAWINLFYARLADGEEARRHYLELLRHAVHPNLFGDHPPFQIDANFGGTAAVAEMLLQSHGGTLKLLPALPQGWSEGRASGLRARGGVECDFVWSEGALTEATLRCGPGGVVRVRGPEGWTIAGGASRWAGGIHEIEAAPGAAIRIRA</sequence>
<feature type="domain" description="Glycosyl hydrolase family 95 N-terminal" evidence="1">
    <location>
        <begin position="12"/>
        <end position="244"/>
    </location>
</feature>
<dbReference type="Gene3D" id="1.50.10.10">
    <property type="match status" value="1"/>
</dbReference>
<dbReference type="GO" id="GO:0005975">
    <property type="term" value="P:carbohydrate metabolic process"/>
    <property type="evidence" value="ECO:0007669"/>
    <property type="project" value="InterPro"/>
</dbReference>
<accession>A0A6H2H3E8</accession>
<evidence type="ECO:0000313" key="5">
    <source>
        <dbReference type="Proteomes" id="UP000502136"/>
    </source>
</evidence>
<dbReference type="InterPro" id="IPR054363">
    <property type="entry name" value="GH95_cat"/>
</dbReference>
<feature type="domain" description="Alpha fucosidase A-like C-terminal" evidence="2">
    <location>
        <begin position="682"/>
        <end position="749"/>
    </location>
</feature>
<dbReference type="GO" id="GO:0004560">
    <property type="term" value="F:alpha-L-fucosidase activity"/>
    <property type="evidence" value="ECO:0007669"/>
    <property type="project" value="InterPro"/>
</dbReference>
<keyword evidence="4" id="KW-0378">Hydrolase</keyword>
<dbReference type="PANTHER" id="PTHR31084">
    <property type="entry name" value="ALPHA-L-FUCOSIDASE 2"/>
    <property type="match status" value="1"/>
</dbReference>
<dbReference type="InterPro" id="IPR049053">
    <property type="entry name" value="AFCA-like_C"/>
</dbReference>
<dbReference type="InterPro" id="IPR012341">
    <property type="entry name" value="6hp_glycosidase-like_sf"/>
</dbReference>
<evidence type="ECO:0000259" key="2">
    <source>
        <dbReference type="Pfam" id="PF21307"/>
    </source>
</evidence>
<evidence type="ECO:0000259" key="3">
    <source>
        <dbReference type="Pfam" id="PF22124"/>
    </source>
</evidence>
<gene>
    <name evidence="4" type="ORF">HGI30_05655</name>
</gene>
<dbReference type="Pfam" id="PF14498">
    <property type="entry name" value="Glyco_hyd_65N_2"/>
    <property type="match status" value="1"/>
</dbReference>